<protein>
    <submittedName>
        <fullName evidence="3">Uncharacterized protein</fullName>
    </submittedName>
</protein>
<dbReference type="KEGG" id="pgri:PgNI_07107"/>
<evidence type="ECO:0000256" key="1">
    <source>
        <dbReference type="SAM" id="Phobius"/>
    </source>
</evidence>
<accession>A0A6P8B099</accession>
<dbReference type="GeneID" id="41962033"/>
<sequence length="49" mass="5348">MNQNGTVVIIILCMIAIIGLTIYFARTVMNKFITNTLEAKDRATDSSAA</sequence>
<proteinExistence type="predicted"/>
<gene>
    <name evidence="3" type="ORF">PgNI_07107</name>
</gene>
<organism evidence="2 3">
    <name type="scientific">Pyricularia grisea</name>
    <name type="common">Crabgrass-specific blast fungus</name>
    <name type="synonym">Magnaporthe grisea</name>
    <dbReference type="NCBI Taxonomy" id="148305"/>
    <lineage>
        <taxon>Eukaryota</taxon>
        <taxon>Fungi</taxon>
        <taxon>Dikarya</taxon>
        <taxon>Ascomycota</taxon>
        <taxon>Pezizomycotina</taxon>
        <taxon>Sordariomycetes</taxon>
        <taxon>Sordariomycetidae</taxon>
        <taxon>Magnaporthales</taxon>
        <taxon>Pyriculariaceae</taxon>
        <taxon>Pyricularia</taxon>
    </lineage>
</organism>
<keyword evidence="2" id="KW-1185">Reference proteome</keyword>
<evidence type="ECO:0000313" key="2">
    <source>
        <dbReference type="Proteomes" id="UP000515153"/>
    </source>
</evidence>
<evidence type="ECO:0000313" key="3">
    <source>
        <dbReference type="RefSeq" id="XP_030980593.1"/>
    </source>
</evidence>
<dbReference type="RefSeq" id="XP_030980593.1">
    <property type="nucleotide sequence ID" value="XM_031127124.1"/>
</dbReference>
<reference evidence="3" key="2">
    <citation type="submission" date="2019-10" db="EMBL/GenBank/DDBJ databases">
        <authorList>
            <consortium name="NCBI Genome Project"/>
        </authorList>
    </citation>
    <scope>NUCLEOTIDE SEQUENCE</scope>
    <source>
        <strain evidence="3">NI907</strain>
    </source>
</reference>
<keyword evidence="1" id="KW-0472">Membrane</keyword>
<feature type="transmembrane region" description="Helical" evidence="1">
    <location>
        <begin position="6"/>
        <end position="25"/>
    </location>
</feature>
<dbReference type="AlphaFoldDB" id="A0A6P8B099"/>
<keyword evidence="1" id="KW-1133">Transmembrane helix</keyword>
<reference evidence="3" key="3">
    <citation type="submission" date="2025-08" db="UniProtKB">
        <authorList>
            <consortium name="RefSeq"/>
        </authorList>
    </citation>
    <scope>IDENTIFICATION</scope>
    <source>
        <strain evidence="3">NI907</strain>
    </source>
</reference>
<name>A0A6P8B099_PYRGI</name>
<keyword evidence="1" id="KW-0812">Transmembrane</keyword>
<dbReference type="Proteomes" id="UP000515153">
    <property type="component" value="Unplaced"/>
</dbReference>
<reference evidence="3" key="1">
    <citation type="journal article" date="2019" name="Mol. Biol. Evol.">
        <title>Blast fungal genomes show frequent chromosomal changes, gene gains and losses, and effector gene turnover.</title>
        <authorList>
            <person name="Gomez Luciano L.B."/>
            <person name="Jason Tsai I."/>
            <person name="Chuma I."/>
            <person name="Tosa Y."/>
            <person name="Chen Y.H."/>
            <person name="Li J.Y."/>
            <person name="Li M.Y."/>
            <person name="Jade Lu M.Y."/>
            <person name="Nakayashiki H."/>
            <person name="Li W.H."/>
        </authorList>
    </citation>
    <scope>NUCLEOTIDE SEQUENCE</scope>
    <source>
        <strain evidence="3">NI907</strain>
    </source>
</reference>